<keyword evidence="2" id="KW-1185">Reference proteome</keyword>
<dbReference type="EMBL" id="JBHSTI010000008">
    <property type="protein sequence ID" value="MFC6237582.1"/>
    <property type="molecule type" value="Genomic_DNA"/>
</dbReference>
<proteinExistence type="predicted"/>
<gene>
    <name evidence="1" type="ORF">ACFQGU_06810</name>
</gene>
<name>A0ABW1SZX1_9ACTN</name>
<sequence length="62" mass="7068">MSTDTTQRVEEILRPVLGDQGVVGWLNRPRHQLGNRTPRQLLVDGDDDDRVLEMALRLSRTA</sequence>
<evidence type="ECO:0000313" key="1">
    <source>
        <dbReference type="EMBL" id="MFC6237582.1"/>
    </source>
</evidence>
<protein>
    <recommendedName>
        <fullName evidence="3">Antitoxin Xre/MbcA/ParS-like toxin-binding domain-containing protein</fullName>
    </recommendedName>
</protein>
<dbReference type="RefSeq" id="WP_386765011.1">
    <property type="nucleotide sequence ID" value="NZ_JBHSTI010000008.1"/>
</dbReference>
<dbReference type="Proteomes" id="UP001596138">
    <property type="component" value="Unassembled WGS sequence"/>
</dbReference>
<organism evidence="1 2">
    <name type="scientific">Longivirga aurantiaca</name>
    <dbReference type="NCBI Taxonomy" id="1837743"/>
    <lineage>
        <taxon>Bacteria</taxon>
        <taxon>Bacillati</taxon>
        <taxon>Actinomycetota</taxon>
        <taxon>Actinomycetes</taxon>
        <taxon>Sporichthyales</taxon>
        <taxon>Sporichthyaceae</taxon>
        <taxon>Longivirga</taxon>
    </lineage>
</organism>
<accession>A0ABW1SZX1</accession>
<comment type="caution">
    <text evidence="1">The sequence shown here is derived from an EMBL/GenBank/DDBJ whole genome shotgun (WGS) entry which is preliminary data.</text>
</comment>
<reference evidence="2" key="1">
    <citation type="journal article" date="2019" name="Int. J. Syst. Evol. Microbiol.">
        <title>The Global Catalogue of Microorganisms (GCM) 10K type strain sequencing project: providing services to taxonomists for standard genome sequencing and annotation.</title>
        <authorList>
            <consortium name="The Broad Institute Genomics Platform"/>
            <consortium name="The Broad Institute Genome Sequencing Center for Infectious Disease"/>
            <person name="Wu L."/>
            <person name="Ma J."/>
        </authorList>
    </citation>
    <scope>NUCLEOTIDE SEQUENCE [LARGE SCALE GENOMIC DNA]</scope>
    <source>
        <strain evidence="2">CGMCC 4.7317</strain>
    </source>
</reference>
<evidence type="ECO:0008006" key="3">
    <source>
        <dbReference type="Google" id="ProtNLM"/>
    </source>
</evidence>
<evidence type="ECO:0000313" key="2">
    <source>
        <dbReference type="Proteomes" id="UP001596138"/>
    </source>
</evidence>